<sequence>MWKEEKIKEDMLMWIDLVIYLLISRTSLNPWHGASPSSILCGRRPLLTMAIPSCVSVCLEWWWYEIILFPTSSAIQGQCGGHGDPDTDTGLLYTFPFSLSSGLSTRIGQALGADQPSRAQLISIIGLTAATAFGISAAVLMAAVKSVWGRVYTEELQILELVSSTLPILGLSELGNSP</sequence>
<protein>
    <submittedName>
        <fullName evidence="3">Uncharacterized protein</fullName>
    </submittedName>
</protein>
<evidence type="ECO:0000313" key="3">
    <source>
        <dbReference type="EMBL" id="KAK4797401.1"/>
    </source>
</evidence>
<dbReference type="GO" id="GO:0015297">
    <property type="term" value="F:antiporter activity"/>
    <property type="evidence" value="ECO:0007669"/>
    <property type="project" value="InterPro"/>
</dbReference>
<organism evidence="3 4">
    <name type="scientific">Trapa natans</name>
    <name type="common">Water chestnut</name>
    <dbReference type="NCBI Taxonomy" id="22666"/>
    <lineage>
        <taxon>Eukaryota</taxon>
        <taxon>Viridiplantae</taxon>
        <taxon>Streptophyta</taxon>
        <taxon>Embryophyta</taxon>
        <taxon>Tracheophyta</taxon>
        <taxon>Spermatophyta</taxon>
        <taxon>Magnoliopsida</taxon>
        <taxon>eudicotyledons</taxon>
        <taxon>Gunneridae</taxon>
        <taxon>Pentapetalae</taxon>
        <taxon>rosids</taxon>
        <taxon>malvids</taxon>
        <taxon>Myrtales</taxon>
        <taxon>Lythraceae</taxon>
        <taxon>Trapa</taxon>
    </lineage>
</organism>
<keyword evidence="2" id="KW-0472">Membrane</keyword>
<accession>A0AAN7RGD9</accession>
<keyword evidence="2" id="KW-0812">Transmembrane</keyword>
<evidence type="ECO:0000256" key="1">
    <source>
        <dbReference type="ARBA" id="ARBA00010199"/>
    </source>
</evidence>
<comment type="caution">
    <text evidence="3">The sequence shown here is derived from an EMBL/GenBank/DDBJ whole genome shotgun (WGS) entry which is preliminary data.</text>
</comment>
<name>A0AAN7RGD9_TRANT</name>
<evidence type="ECO:0000256" key="2">
    <source>
        <dbReference type="SAM" id="Phobius"/>
    </source>
</evidence>
<dbReference type="Proteomes" id="UP001346149">
    <property type="component" value="Unassembled WGS sequence"/>
</dbReference>
<dbReference type="GO" id="GO:0016020">
    <property type="term" value="C:membrane"/>
    <property type="evidence" value="ECO:0007669"/>
    <property type="project" value="InterPro"/>
</dbReference>
<comment type="similarity">
    <text evidence="1">Belongs to the multi antimicrobial extrusion (MATE) (TC 2.A.66.1) family.</text>
</comment>
<reference evidence="3 4" key="1">
    <citation type="journal article" date="2023" name="Hortic Res">
        <title>Pangenome of water caltrop reveals structural variations and asymmetric subgenome divergence after allopolyploidization.</title>
        <authorList>
            <person name="Zhang X."/>
            <person name="Chen Y."/>
            <person name="Wang L."/>
            <person name="Yuan Y."/>
            <person name="Fang M."/>
            <person name="Shi L."/>
            <person name="Lu R."/>
            <person name="Comes H.P."/>
            <person name="Ma Y."/>
            <person name="Chen Y."/>
            <person name="Huang G."/>
            <person name="Zhou Y."/>
            <person name="Zheng Z."/>
            <person name="Qiu Y."/>
        </authorList>
    </citation>
    <scope>NUCLEOTIDE SEQUENCE [LARGE SCALE GENOMIC DNA]</scope>
    <source>
        <strain evidence="3">F231</strain>
    </source>
</reference>
<dbReference type="GO" id="GO:0042910">
    <property type="term" value="F:xenobiotic transmembrane transporter activity"/>
    <property type="evidence" value="ECO:0007669"/>
    <property type="project" value="InterPro"/>
</dbReference>
<evidence type="ECO:0000313" key="4">
    <source>
        <dbReference type="Proteomes" id="UP001346149"/>
    </source>
</evidence>
<dbReference type="PANTHER" id="PTHR11206">
    <property type="entry name" value="MULTIDRUG RESISTANCE PROTEIN"/>
    <property type="match status" value="1"/>
</dbReference>
<dbReference type="InterPro" id="IPR002528">
    <property type="entry name" value="MATE_fam"/>
</dbReference>
<keyword evidence="2" id="KW-1133">Transmembrane helix</keyword>
<dbReference type="Pfam" id="PF01554">
    <property type="entry name" value="MatE"/>
    <property type="match status" value="1"/>
</dbReference>
<keyword evidence="4" id="KW-1185">Reference proteome</keyword>
<proteinExistence type="inferred from homology"/>
<dbReference type="EMBL" id="JAXQNO010000006">
    <property type="protein sequence ID" value="KAK4797401.1"/>
    <property type="molecule type" value="Genomic_DNA"/>
</dbReference>
<dbReference type="AlphaFoldDB" id="A0AAN7RGD9"/>
<gene>
    <name evidence="3" type="ORF">SAY86_029727</name>
</gene>
<feature type="transmembrane region" description="Helical" evidence="2">
    <location>
        <begin position="121"/>
        <end position="144"/>
    </location>
</feature>